<gene>
    <name evidence="1" type="ORF">AVEN_100948_1</name>
</gene>
<keyword evidence="2" id="KW-1185">Reference proteome</keyword>
<dbReference type="EMBL" id="BGPR01009525">
    <property type="protein sequence ID" value="GBN40593.1"/>
    <property type="molecule type" value="Genomic_DNA"/>
</dbReference>
<dbReference type="Proteomes" id="UP000499080">
    <property type="component" value="Unassembled WGS sequence"/>
</dbReference>
<evidence type="ECO:0000313" key="2">
    <source>
        <dbReference type="Proteomes" id="UP000499080"/>
    </source>
</evidence>
<proteinExistence type="predicted"/>
<comment type="caution">
    <text evidence="1">The sequence shown here is derived from an EMBL/GenBank/DDBJ whole genome shotgun (WGS) entry which is preliminary data.</text>
</comment>
<dbReference type="AlphaFoldDB" id="A0A4Y2NP96"/>
<accession>A0A4Y2NP96</accession>
<organism evidence="1 2">
    <name type="scientific">Araneus ventricosus</name>
    <name type="common">Orbweaver spider</name>
    <name type="synonym">Epeira ventricosa</name>
    <dbReference type="NCBI Taxonomy" id="182803"/>
    <lineage>
        <taxon>Eukaryota</taxon>
        <taxon>Metazoa</taxon>
        <taxon>Ecdysozoa</taxon>
        <taxon>Arthropoda</taxon>
        <taxon>Chelicerata</taxon>
        <taxon>Arachnida</taxon>
        <taxon>Araneae</taxon>
        <taxon>Araneomorphae</taxon>
        <taxon>Entelegynae</taxon>
        <taxon>Araneoidea</taxon>
        <taxon>Araneidae</taxon>
        <taxon>Araneus</taxon>
    </lineage>
</organism>
<protein>
    <submittedName>
        <fullName evidence="1">Uncharacterized protein</fullName>
    </submittedName>
</protein>
<evidence type="ECO:0000313" key="1">
    <source>
        <dbReference type="EMBL" id="GBN40593.1"/>
    </source>
</evidence>
<reference evidence="1 2" key="1">
    <citation type="journal article" date="2019" name="Sci. Rep.">
        <title>Orb-weaving spider Araneus ventricosus genome elucidates the spidroin gene catalogue.</title>
        <authorList>
            <person name="Kono N."/>
            <person name="Nakamura H."/>
            <person name="Ohtoshi R."/>
            <person name="Moran D.A.P."/>
            <person name="Shinohara A."/>
            <person name="Yoshida Y."/>
            <person name="Fujiwara M."/>
            <person name="Mori M."/>
            <person name="Tomita M."/>
            <person name="Arakawa K."/>
        </authorList>
    </citation>
    <scope>NUCLEOTIDE SEQUENCE [LARGE SCALE GENOMIC DNA]</scope>
</reference>
<sequence>MEKGKREWEESMEKLKFEREIGSKQLNLVIKAESDVRKIGVQLQGQLSKHRNDAYEVKHLQTDQQTVNEEIESKDPDHVQFPSENMTRVSLEYEDRVPDFLQSQIAADDSVAMNLNSIHFISTSSSGREIVQETAVDKVELNSERDKLSLVRALEVNKPASCKVGNVGASSNALKSSLLTRVELDSVSNSKGDLVVSCELFKGGLWMFDLCRFFDFKMLRFRLVVEKHHSRGFSPTWNNMEISVDK</sequence>
<name>A0A4Y2NP96_ARAVE</name>